<dbReference type="EMBL" id="MBFR01000097">
    <property type="protein sequence ID" value="PVU94258.1"/>
    <property type="molecule type" value="Genomic_DNA"/>
</dbReference>
<dbReference type="AlphaFoldDB" id="A0A2T9YPI6"/>
<dbReference type="Proteomes" id="UP000245383">
    <property type="component" value="Unassembled WGS sequence"/>
</dbReference>
<keyword evidence="2" id="KW-1185">Reference proteome</keyword>
<proteinExistence type="predicted"/>
<gene>
    <name evidence="1" type="ORF">BB561_002687</name>
</gene>
<evidence type="ECO:0000313" key="1">
    <source>
        <dbReference type="EMBL" id="PVU94258.1"/>
    </source>
</evidence>
<protein>
    <submittedName>
        <fullName evidence="1">Uncharacterized protein</fullName>
    </submittedName>
</protein>
<reference evidence="1 2" key="1">
    <citation type="journal article" date="2018" name="MBio">
        <title>Comparative Genomics Reveals the Core Gene Toolbox for the Fungus-Insect Symbiosis.</title>
        <authorList>
            <person name="Wang Y."/>
            <person name="Stata M."/>
            <person name="Wang W."/>
            <person name="Stajich J.E."/>
            <person name="White M.M."/>
            <person name="Moncalvo J.M."/>
        </authorList>
    </citation>
    <scope>NUCLEOTIDE SEQUENCE [LARGE SCALE GENOMIC DNA]</scope>
    <source>
        <strain evidence="1 2">SWE-8-4</strain>
    </source>
</reference>
<comment type="caution">
    <text evidence="1">The sequence shown here is derived from an EMBL/GenBank/DDBJ whole genome shotgun (WGS) entry which is preliminary data.</text>
</comment>
<sequence>MVFSVKIVGKSAIGKHHDLTTKYTVLPAATDLDLKLRRTSNLEPIKKKCVSIENLHIEHEIMKFTQNGNLSKAENN</sequence>
<name>A0A2T9YPI6_9FUNG</name>
<accession>A0A2T9YPI6</accession>
<organism evidence="1 2">
    <name type="scientific">Smittium simulii</name>
    <dbReference type="NCBI Taxonomy" id="133385"/>
    <lineage>
        <taxon>Eukaryota</taxon>
        <taxon>Fungi</taxon>
        <taxon>Fungi incertae sedis</taxon>
        <taxon>Zoopagomycota</taxon>
        <taxon>Kickxellomycotina</taxon>
        <taxon>Harpellomycetes</taxon>
        <taxon>Harpellales</taxon>
        <taxon>Legeriomycetaceae</taxon>
        <taxon>Smittium</taxon>
    </lineage>
</organism>
<evidence type="ECO:0000313" key="2">
    <source>
        <dbReference type="Proteomes" id="UP000245383"/>
    </source>
</evidence>